<feature type="region of interest" description="Disordered" evidence="3">
    <location>
        <begin position="699"/>
        <end position="752"/>
    </location>
</feature>
<evidence type="ECO:0000256" key="1">
    <source>
        <dbReference type="ARBA" id="ARBA00022441"/>
    </source>
</evidence>
<feature type="compositionally biased region" description="Pro residues" evidence="3">
    <location>
        <begin position="742"/>
        <end position="752"/>
    </location>
</feature>
<reference evidence="5" key="1">
    <citation type="journal article" date="2020" name="Fungal Divers.">
        <title>Resolving the Mortierellaceae phylogeny through synthesis of multi-gene phylogenetics and phylogenomics.</title>
        <authorList>
            <person name="Vandepol N."/>
            <person name="Liber J."/>
            <person name="Desiro A."/>
            <person name="Na H."/>
            <person name="Kennedy M."/>
            <person name="Barry K."/>
            <person name="Grigoriev I.V."/>
            <person name="Miller A.N."/>
            <person name="O'Donnell K."/>
            <person name="Stajich J.E."/>
            <person name="Bonito G."/>
        </authorList>
    </citation>
    <scope>NUCLEOTIDE SEQUENCE</scope>
    <source>
        <strain evidence="5">REB-010B</strain>
    </source>
</reference>
<sequence length="752" mass="79428">MTLHHFTTRQQQRNIMYPLRHRQHRLISSLLFTILVVLSIDLDNNVSNIFAHAQPQPCGGSAYARVGNNFYIQGGATSGDNLLQPFWALDLTISWTTSKPGWSPLPLGPANAYHSAGYSADNKSFITFGRDTAADPQVIPDSWINIFNIATGTWSFSTNPPNMADNSRRDFVAVTNPSANSIYIVGGDAGPSGAIATNAFDIFDPMTRTLTEVTTPLPGPQNISTYAAVWAPNLNAMIVIGGAMPTSKPQGLYLYHPDTGAWTTQATTGTFNFARIAHCAASNADGSLIAVFGGFTTQPGNADPNIYILDTATWSWTATPYAGRGRGNTACAVVDDTFLIWGGFFQSPNTVNGTPMGAEALLLFSLSKRAWLTTYTPSAALIAAGNHTTSGSGGNGTGTVGGSMSGNTSNGGGGATVMSAGLIGGLAAAGIALVVLTAYGASVWVQRRKNRKALADKKMASGDDMNDDGHIYPEALMAERARVISPPRPPPPMASDNRHNGRYQGPNPKSEAFMDPRQSLEGAAGGSSGGYSSVTTPTSLQFLTTSERGVGSESLYGIPAMASGYSGRQSYQTEAPLAPVYYSPRSSAPTPGTSHQTSSTYHGDIPDEGVYISPFSKSTSSVNRRSNDPQLITNNLIGYYPFNGVSSTTMVPPITEAPEDQYHESYGMKHFSINSTLTGYTDLSSHAPTSIFDPRMLPPAGAPPVPKRPVSGPQGGEGFGNVEQTGPGAPHAILEHYGPIYQAPPPIPPRPT</sequence>
<comment type="caution">
    <text evidence="5">The sequence shown here is derived from an EMBL/GenBank/DDBJ whole genome shotgun (WGS) entry which is preliminary data.</text>
</comment>
<feature type="region of interest" description="Disordered" evidence="3">
    <location>
        <begin position="582"/>
        <end position="608"/>
    </location>
</feature>
<evidence type="ECO:0000256" key="3">
    <source>
        <dbReference type="SAM" id="MobiDB-lite"/>
    </source>
</evidence>
<dbReference type="AlphaFoldDB" id="A0A9P6RB68"/>
<name>A0A9P6RB68_9FUNG</name>
<feature type="region of interest" description="Disordered" evidence="3">
    <location>
        <begin position="484"/>
        <end position="514"/>
    </location>
</feature>
<dbReference type="EMBL" id="JAAAIP010000487">
    <property type="protein sequence ID" value="KAG0316305.1"/>
    <property type="molecule type" value="Genomic_DNA"/>
</dbReference>
<keyword evidence="4" id="KW-1133">Transmembrane helix</keyword>
<dbReference type="PANTHER" id="PTHR46093:SF18">
    <property type="entry name" value="FIBRONECTIN TYPE-III DOMAIN-CONTAINING PROTEIN"/>
    <property type="match status" value="1"/>
</dbReference>
<dbReference type="SUPFAM" id="SSF50965">
    <property type="entry name" value="Galactose oxidase, central domain"/>
    <property type="match status" value="1"/>
</dbReference>
<accession>A0A9P6RB68</accession>
<gene>
    <name evidence="5" type="ORF">BGZ99_006955</name>
</gene>
<evidence type="ECO:0000313" key="6">
    <source>
        <dbReference type="Proteomes" id="UP000738325"/>
    </source>
</evidence>
<evidence type="ECO:0000256" key="4">
    <source>
        <dbReference type="SAM" id="Phobius"/>
    </source>
</evidence>
<proteinExistence type="predicted"/>
<keyword evidence="2" id="KW-0677">Repeat</keyword>
<dbReference type="OrthoDB" id="10251809at2759"/>
<dbReference type="InterPro" id="IPR011043">
    <property type="entry name" value="Gal_Oxase/kelch_b-propeller"/>
</dbReference>
<dbReference type="PANTHER" id="PTHR46093">
    <property type="entry name" value="ACYL-COA-BINDING DOMAIN-CONTAINING PROTEIN 5"/>
    <property type="match status" value="1"/>
</dbReference>
<dbReference type="Pfam" id="PF24681">
    <property type="entry name" value="Kelch_KLHDC2_KLHL20_DRC7"/>
    <property type="match status" value="1"/>
</dbReference>
<feature type="transmembrane region" description="Helical" evidence="4">
    <location>
        <begin position="422"/>
        <end position="445"/>
    </location>
</feature>
<evidence type="ECO:0000256" key="2">
    <source>
        <dbReference type="ARBA" id="ARBA00022737"/>
    </source>
</evidence>
<keyword evidence="4" id="KW-0812">Transmembrane</keyword>
<feature type="compositionally biased region" description="Polar residues" evidence="3">
    <location>
        <begin position="584"/>
        <end position="601"/>
    </location>
</feature>
<keyword evidence="4" id="KW-0472">Membrane</keyword>
<protein>
    <recommendedName>
        <fullName evidence="7">Galactose oxidase</fullName>
    </recommendedName>
</protein>
<dbReference type="Proteomes" id="UP000738325">
    <property type="component" value="Unassembled WGS sequence"/>
</dbReference>
<keyword evidence="1" id="KW-0880">Kelch repeat</keyword>
<evidence type="ECO:0008006" key="7">
    <source>
        <dbReference type="Google" id="ProtNLM"/>
    </source>
</evidence>
<dbReference type="Gene3D" id="2.120.10.80">
    <property type="entry name" value="Kelch-type beta propeller"/>
    <property type="match status" value="2"/>
</dbReference>
<organism evidence="5 6">
    <name type="scientific">Dissophora globulifera</name>
    <dbReference type="NCBI Taxonomy" id="979702"/>
    <lineage>
        <taxon>Eukaryota</taxon>
        <taxon>Fungi</taxon>
        <taxon>Fungi incertae sedis</taxon>
        <taxon>Mucoromycota</taxon>
        <taxon>Mortierellomycotina</taxon>
        <taxon>Mortierellomycetes</taxon>
        <taxon>Mortierellales</taxon>
        <taxon>Mortierellaceae</taxon>
        <taxon>Dissophora</taxon>
    </lineage>
</organism>
<dbReference type="InterPro" id="IPR015915">
    <property type="entry name" value="Kelch-typ_b-propeller"/>
</dbReference>
<keyword evidence="6" id="KW-1185">Reference proteome</keyword>
<evidence type="ECO:0000313" key="5">
    <source>
        <dbReference type="EMBL" id="KAG0316305.1"/>
    </source>
</evidence>